<dbReference type="PROSITE" id="PS51186">
    <property type="entry name" value="GNAT"/>
    <property type="match status" value="1"/>
</dbReference>
<evidence type="ECO:0000313" key="3">
    <source>
        <dbReference type="Proteomes" id="UP000076021"/>
    </source>
</evidence>
<evidence type="ECO:0000313" key="2">
    <source>
        <dbReference type="EMBL" id="AMX00814.1"/>
    </source>
</evidence>
<dbReference type="InterPro" id="IPR000182">
    <property type="entry name" value="GNAT_dom"/>
</dbReference>
<dbReference type="Proteomes" id="UP000076021">
    <property type="component" value="Chromosome"/>
</dbReference>
<protein>
    <recommendedName>
        <fullName evidence="1">N-acetyltransferase domain-containing protein</fullName>
    </recommendedName>
</protein>
<name>A0A143HGG6_9BACL</name>
<proteinExistence type="predicted"/>
<dbReference type="GO" id="GO:0016747">
    <property type="term" value="F:acyltransferase activity, transferring groups other than amino-acyl groups"/>
    <property type="evidence" value="ECO:0007669"/>
    <property type="project" value="InterPro"/>
</dbReference>
<sequence length="153" mass="18374">MDSKIMRTHVNELPKLLEIQKESFAEELKRYNDQDSSPVNEPMERLLRKTQVFLHYTIWLNGEIIGGIYIRDLNNNRYRLNRIFISNNQQNKGYGTRIMELIESEFPLAKEWSLDTPHLNTRNHHFYEKLGYKKISEHQVTDTLTLFDYVKKK</sequence>
<dbReference type="RefSeq" id="WP_066791591.1">
    <property type="nucleotide sequence ID" value="NZ_CP014806.1"/>
</dbReference>
<dbReference type="InterPro" id="IPR016181">
    <property type="entry name" value="Acyl_CoA_acyltransferase"/>
</dbReference>
<dbReference type="Gene3D" id="3.40.630.30">
    <property type="match status" value="1"/>
</dbReference>
<dbReference type="AlphaFoldDB" id="A0A143HGG6"/>
<reference evidence="2 3" key="1">
    <citation type="journal article" date="2016" name="Genome Announc.">
        <title>Whole-Genome Sequence of Rummeliibacillus stabekisii Strain PP9 Isolated from Antarctic Soil.</title>
        <authorList>
            <person name="da Mota F.F."/>
            <person name="Vollu R.E."/>
            <person name="Jurelevicius D."/>
            <person name="Seldin L."/>
        </authorList>
    </citation>
    <scope>NUCLEOTIDE SEQUENCE [LARGE SCALE GENOMIC DNA]</scope>
    <source>
        <strain evidence="2 3">PP9</strain>
    </source>
</reference>
<dbReference type="STRING" id="241244.ATY39_16375"/>
<dbReference type="CDD" id="cd04301">
    <property type="entry name" value="NAT_SF"/>
    <property type="match status" value="1"/>
</dbReference>
<dbReference type="OrthoDB" id="9786032at2"/>
<dbReference type="EMBL" id="CP014806">
    <property type="protein sequence ID" value="AMX00814.1"/>
    <property type="molecule type" value="Genomic_DNA"/>
</dbReference>
<reference evidence="3" key="2">
    <citation type="submission" date="2016-03" db="EMBL/GenBank/DDBJ databases">
        <authorList>
            <person name="Seldin L."/>
        </authorList>
    </citation>
    <scope>NUCLEOTIDE SEQUENCE [LARGE SCALE GENOMIC DNA]</scope>
    <source>
        <strain evidence="3">PP9</strain>
    </source>
</reference>
<dbReference type="KEGG" id="rst:ATY39_16375"/>
<accession>A0A143HGG6</accession>
<evidence type="ECO:0000259" key="1">
    <source>
        <dbReference type="PROSITE" id="PS51186"/>
    </source>
</evidence>
<gene>
    <name evidence="2" type="ORF">ATY39_16375</name>
</gene>
<keyword evidence="3" id="KW-1185">Reference proteome</keyword>
<organism evidence="2 3">
    <name type="scientific">Rummeliibacillus stabekisii</name>
    <dbReference type="NCBI Taxonomy" id="241244"/>
    <lineage>
        <taxon>Bacteria</taxon>
        <taxon>Bacillati</taxon>
        <taxon>Bacillota</taxon>
        <taxon>Bacilli</taxon>
        <taxon>Bacillales</taxon>
        <taxon>Caryophanaceae</taxon>
        <taxon>Rummeliibacillus</taxon>
    </lineage>
</organism>
<dbReference type="SUPFAM" id="SSF55729">
    <property type="entry name" value="Acyl-CoA N-acyltransferases (Nat)"/>
    <property type="match status" value="1"/>
</dbReference>
<feature type="domain" description="N-acetyltransferase" evidence="1">
    <location>
        <begin position="1"/>
        <end position="153"/>
    </location>
</feature>
<dbReference type="Pfam" id="PF00583">
    <property type="entry name" value="Acetyltransf_1"/>
    <property type="match status" value="1"/>
</dbReference>